<evidence type="ECO:0000313" key="2">
    <source>
        <dbReference type="EMBL" id="EFC06175.1"/>
    </source>
</evidence>
<dbReference type="STRING" id="679192.HMPREF9013_0877"/>
<protein>
    <recommendedName>
        <fullName evidence="4">Bacteriocin transport accessory protein</fullName>
    </recommendedName>
</protein>
<accession>D2MM99</accession>
<feature type="compositionally biased region" description="Polar residues" evidence="1">
    <location>
        <begin position="195"/>
        <end position="205"/>
    </location>
</feature>
<gene>
    <name evidence="2" type="ORF">HMPREF9013_0877</name>
</gene>
<keyword evidence="3" id="KW-1185">Reference proteome</keyword>
<organism evidence="2 3">
    <name type="scientific">Bulleidia extructa W1219</name>
    <dbReference type="NCBI Taxonomy" id="679192"/>
    <lineage>
        <taxon>Bacteria</taxon>
        <taxon>Bacillati</taxon>
        <taxon>Bacillota</taxon>
        <taxon>Erysipelotrichia</taxon>
        <taxon>Erysipelotrichales</taxon>
        <taxon>Erysipelotrichaceae</taxon>
        <taxon>Bulleidia</taxon>
    </lineage>
</organism>
<sequence>MCKKWLCFSLIGVLLMGCGKPVTKSTEKKEEVNLATSYTGLPKDHQFEQMKKEDVLNFLKHGTGVLTLGFPECKWCQAYYPDLNEVLKMASLKTKYFNIYEQKKSDRTFYDQVATILEKNNTTGKKIVKYDNDGKQVIYVPLVLFVEQGKIVGFDNETSEVSGMETKDYWTSEKRASLKERLAQLVKQNKRAQEKNQVGGCNSDKSGCKAG</sequence>
<feature type="region of interest" description="Disordered" evidence="1">
    <location>
        <begin position="189"/>
        <end position="211"/>
    </location>
</feature>
<dbReference type="Gene3D" id="3.40.30.10">
    <property type="entry name" value="Glutaredoxin"/>
    <property type="match status" value="1"/>
</dbReference>
<evidence type="ECO:0000313" key="3">
    <source>
        <dbReference type="Proteomes" id="UP000005017"/>
    </source>
</evidence>
<proteinExistence type="predicted"/>
<evidence type="ECO:0000256" key="1">
    <source>
        <dbReference type="SAM" id="MobiDB-lite"/>
    </source>
</evidence>
<reference evidence="3" key="1">
    <citation type="submission" date="2009-12" db="EMBL/GenBank/DDBJ databases">
        <title>Sequence of Clostridiales genomosp. BVAB3 str. UPII9-5.</title>
        <authorList>
            <person name="Madupu R."/>
            <person name="Durkin A.S."/>
            <person name="Torralba M."/>
            <person name="Methe B."/>
            <person name="Sutton G.G."/>
            <person name="Strausberg R.L."/>
            <person name="Nelson K.E."/>
        </authorList>
    </citation>
    <scope>NUCLEOTIDE SEQUENCE [LARGE SCALE GENOMIC DNA]</scope>
    <source>
        <strain evidence="3">W1219</strain>
    </source>
</reference>
<dbReference type="AlphaFoldDB" id="D2MM99"/>
<dbReference type="Proteomes" id="UP000005017">
    <property type="component" value="Unassembled WGS sequence"/>
</dbReference>
<evidence type="ECO:0008006" key="4">
    <source>
        <dbReference type="Google" id="ProtNLM"/>
    </source>
</evidence>
<comment type="caution">
    <text evidence="2">The sequence shown here is derived from an EMBL/GenBank/DDBJ whole genome shotgun (WGS) entry which is preliminary data.</text>
</comment>
<dbReference type="RefSeq" id="WP_006626520.1">
    <property type="nucleotide sequence ID" value="NZ_ADFR01000002.1"/>
</dbReference>
<dbReference type="PROSITE" id="PS51257">
    <property type="entry name" value="PROKAR_LIPOPROTEIN"/>
    <property type="match status" value="1"/>
</dbReference>
<name>D2MM99_9FIRM</name>
<dbReference type="EMBL" id="ADFR01000002">
    <property type="protein sequence ID" value="EFC06175.1"/>
    <property type="molecule type" value="Genomic_DNA"/>
</dbReference>
<dbReference type="eggNOG" id="ENOG5033X9T">
    <property type="taxonomic scope" value="Bacteria"/>
</dbReference>
<dbReference type="OrthoDB" id="9792987at2"/>